<reference evidence="1" key="1">
    <citation type="submission" date="2023-07" db="EMBL/GenBank/DDBJ databases">
        <title>draft genome sequence of fig (Ficus carica).</title>
        <authorList>
            <person name="Takahashi T."/>
            <person name="Nishimura K."/>
        </authorList>
    </citation>
    <scope>NUCLEOTIDE SEQUENCE</scope>
</reference>
<proteinExistence type="predicted"/>
<dbReference type="Proteomes" id="UP001187192">
    <property type="component" value="Unassembled WGS sequence"/>
</dbReference>
<comment type="caution">
    <text evidence="1">The sequence shown here is derived from an EMBL/GenBank/DDBJ whole genome shotgun (WGS) entry which is preliminary data.</text>
</comment>
<keyword evidence="2" id="KW-1185">Reference proteome</keyword>
<dbReference type="PANTHER" id="PTHR34458">
    <property type="entry name" value="POLLEN OLE E 1 ALLERGEN AND EXTENSIN FAMILY PROTEIN-RELATED"/>
    <property type="match status" value="1"/>
</dbReference>
<evidence type="ECO:0000313" key="2">
    <source>
        <dbReference type="Proteomes" id="UP001187192"/>
    </source>
</evidence>
<gene>
    <name evidence="1" type="ORF">TIFTF001_022331</name>
</gene>
<organism evidence="1 2">
    <name type="scientific">Ficus carica</name>
    <name type="common">Common fig</name>
    <dbReference type="NCBI Taxonomy" id="3494"/>
    <lineage>
        <taxon>Eukaryota</taxon>
        <taxon>Viridiplantae</taxon>
        <taxon>Streptophyta</taxon>
        <taxon>Embryophyta</taxon>
        <taxon>Tracheophyta</taxon>
        <taxon>Spermatophyta</taxon>
        <taxon>Magnoliopsida</taxon>
        <taxon>eudicotyledons</taxon>
        <taxon>Gunneridae</taxon>
        <taxon>Pentapetalae</taxon>
        <taxon>rosids</taxon>
        <taxon>fabids</taxon>
        <taxon>Rosales</taxon>
        <taxon>Moraceae</taxon>
        <taxon>Ficeae</taxon>
        <taxon>Ficus</taxon>
    </lineage>
</organism>
<dbReference type="InterPro" id="IPR040404">
    <property type="entry name" value="Phylloplanin-like"/>
</dbReference>
<protein>
    <recommendedName>
        <fullName evidence="3">Pollen Ole e 1 allergen and extensin family protein</fullName>
    </recommendedName>
</protein>
<dbReference type="AlphaFoldDB" id="A0AA88DBL5"/>
<evidence type="ECO:0000313" key="1">
    <source>
        <dbReference type="EMBL" id="GMN53183.1"/>
    </source>
</evidence>
<sequence>MANSLIILNGTEVAQLRILGTVTCDLPPPPPPPGTEPILGGINVGLACNGTAKSLAQALTDVNGFFELVLTTVDTVLFDPSQCFVVVRLPIARCLIYPPTGTLRATLTVVSLLQPVFGAIGIILGGPLELVTS</sequence>
<evidence type="ECO:0008006" key="3">
    <source>
        <dbReference type="Google" id="ProtNLM"/>
    </source>
</evidence>
<dbReference type="PANTHER" id="PTHR34458:SF11">
    <property type="entry name" value="MD-2-RELATED LIPID-RECOGNITION DOMAIN-CONTAINING PROTEIN"/>
    <property type="match status" value="1"/>
</dbReference>
<accession>A0AA88DBL5</accession>
<dbReference type="EMBL" id="BTGU01000045">
    <property type="protein sequence ID" value="GMN53183.1"/>
    <property type="molecule type" value="Genomic_DNA"/>
</dbReference>
<name>A0AA88DBL5_FICCA</name>